<dbReference type="PRINTS" id="PR00320">
    <property type="entry name" value="GPROTEINBRPT"/>
</dbReference>
<dbReference type="Gramene" id="KFK25748">
    <property type="protein sequence ID" value="KFK25748"/>
    <property type="gene ID" value="AALP_AA8G154400"/>
</dbReference>
<dbReference type="EMBL" id="CM002876">
    <property type="protein sequence ID" value="KFK25748.1"/>
    <property type="molecule type" value="Genomic_DNA"/>
</dbReference>
<dbReference type="Pfam" id="PF00400">
    <property type="entry name" value="WD40"/>
    <property type="match status" value="4"/>
</dbReference>
<dbReference type="Gene3D" id="2.130.10.10">
    <property type="entry name" value="YVTN repeat-like/Quinoprotein amine dehydrogenase"/>
    <property type="match status" value="2"/>
</dbReference>
<dbReference type="InterPro" id="IPR015943">
    <property type="entry name" value="WD40/YVTN_repeat-like_dom_sf"/>
</dbReference>
<dbReference type="InterPro" id="IPR036322">
    <property type="entry name" value="WD40_repeat_dom_sf"/>
</dbReference>
<dbReference type="InterPro" id="IPR050505">
    <property type="entry name" value="WDR55/POC1"/>
</dbReference>
<name>A0A087G796_ARAAL</name>
<dbReference type="InterPro" id="IPR001680">
    <property type="entry name" value="WD40_rpt"/>
</dbReference>
<keyword evidence="1 3" id="KW-0853">WD repeat</keyword>
<dbReference type="eggNOG" id="KOG0263">
    <property type="taxonomic scope" value="Eukaryota"/>
</dbReference>
<protein>
    <recommendedName>
        <fullName evidence="5">F-box domain-containing protein</fullName>
    </recommendedName>
</protein>
<sequence length="490" mass="54036">MGDSSPAKITDLNDDALAHCARYLSVRDVINMSMASKSLKRASYSDSIWTHYFRERWPNEAILGPLESLGIREAFVAKQVEYLKFKFKDPLTVELNGDEIDKGFEQILLDNDNLFLSRGSTIRSMQIRHLASGDYSYVNLNDHKARITCMRTFPLTETSFVRSESNRDDNVLLTSSSDHTIRLWWKGSCQRCFKGHNGPVTTISEKLLGDGSGKVFASGGEDGTLRLWSLSASGKRRQPSLQATLYGHEKPIKFLSVAGHKNTLVASIANDSKVRVWDAASVSSSGRSSCCVGMASVQGSAVSMKCHESWLYIAAGSSVVSIDLRTMQKANTIAVSPPKINSFAMLPSSSLFCTGGDGKAMLWDTRRNSSEAVTEMVGHKGRITQLHMDQYKIVTGGPEDVNVGVWETDTAVKANSLECCEQARLFNIKFSAMAVQGLKMVTCGDLGNICYRDFYTATLPISKPKDKSSSKFWTSQSDSDNDDSDYEEVD</sequence>
<feature type="repeat" description="WD" evidence="3">
    <location>
        <begin position="193"/>
        <end position="238"/>
    </location>
</feature>
<dbReference type="Pfam" id="PF00646">
    <property type="entry name" value="F-box"/>
    <property type="match status" value="1"/>
</dbReference>
<keyword evidence="7" id="KW-1185">Reference proteome</keyword>
<dbReference type="PROSITE" id="PS50082">
    <property type="entry name" value="WD_REPEATS_2"/>
    <property type="match status" value="2"/>
</dbReference>
<dbReference type="OMA" id="LYMDPYK"/>
<feature type="repeat" description="WD" evidence="3">
    <location>
        <begin position="245"/>
        <end position="278"/>
    </location>
</feature>
<dbReference type="SUPFAM" id="SSF81383">
    <property type="entry name" value="F-box domain"/>
    <property type="match status" value="1"/>
</dbReference>
<dbReference type="InterPro" id="IPR001810">
    <property type="entry name" value="F-box_dom"/>
</dbReference>
<dbReference type="OrthoDB" id="727118at2759"/>
<accession>A0A087G796</accession>
<organism evidence="6 7">
    <name type="scientific">Arabis alpina</name>
    <name type="common">Alpine rock-cress</name>
    <dbReference type="NCBI Taxonomy" id="50452"/>
    <lineage>
        <taxon>Eukaryota</taxon>
        <taxon>Viridiplantae</taxon>
        <taxon>Streptophyta</taxon>
        <taxon>Embryophyta</taxon>
        <taxon>Tracheophyta</taxon>
        <taxon>Spermatophyta</taxon>
        <taxon>Magnoliopsida</taxon>
        <taxon>eudicotyledons</taxon>
        <taxon>Gunneridae</taxon>
        <taxon>Pentapetalae</taxon>
        <taxon>rosids</taxon>
        <taxon>malvids</taxon>
        <taxon>Brassicales</taxon>
        <taxon>Brassicaceae</taxon>
        <taxon>Arabideae</taxon>
        <taxon>Arabis</taxon>
    </lineage>
</organism>
<dbReference type="PANTHER" id="PTHR44019:SF8">
    <property type="entry name" value="POC1 CENTRIOLAR PROTEIN HOMOLOG"/>
    <property type="match status" value="1"/>
</dbReference>
<feature type="region of interest" description="Disordered" evidence="4">
    <location>
        <begin position="463"/>
        <end position="490"/>
    </location>
</feature>
<dbReference type="PANTHER" id="PTHR44019">
    <property type="entry name" value="WD REPEAT-CONTAINING PROTEIN 55"/>
    <property type="match status" value="1"/>
</dbReference>
<dbReference type="AlphaFoldDB" id="A0A087G796"/>
<evidence type="ECO:0000313" key="6">
    <source>
        <dbReference type="EMBL" id="KFK25748.1"/>
    </source>
</evidence>
<evidence type="ECO:0000313" key="7">
    <source>
        <dbReference type="Proteomes" id="UP000029120"/>
    </source>
</evidence>
<feature type="compositionally biased region" description="Acidic residues" evidence="4">
    <location>
        <begin position="479"/>
        <end position="490"/>
    </location>
</feature>
<dbReference type="Proteomes" id="UP000029120">
    <property type="component" value="Chromosome 8"/>
</dbReference>
<gene>
    <name evidence="6" type="ordered locus">AALP_Aa8g154400</name>
</gene>
<dbReference type="InterPro" id="IPR020472">
    <property type="entry name" value="WD40_PAC1"/>
</dbReference>
<evidence type="ECO:0000259" key="5">
    <source>
        <dbReference type="Pfam" id="PF00646"/>
    </source>
</evidence>
<evidence type="ECO:0000256" key="4">
    <source>
        <dbReference type="SAM" id="MobiDB-lite"/>
    </source>
</evidence>
<evidence type="ECO:0000256" key="1">
    <source>
        <dbReference type="ARBA" id="ARBA00022574"/>
    </source>
</evidence>
<keyword evidence="2" id="KW-0677">Repeat</keyword>
<evidence type="ECO:0000256" key="3">
    <source>
        <dbReference type="PROSITE-ProRule" id="PRU00221"/>
    </source>
</evidence>
<dbReference type="InterPro" id="IPR036047">
    <property type="entry name" value="F-box-like_dom_sf"/>
</dbReference>
<reference evidence="7" key="1">
    <citation type="journal article" date="2015" name="Nat. Plants">
        <title>Genome expansion of Arabis alpina linked with retrotransposition and reduced symmetric DNA methylation.</title>
        <authorList>
            <person name="Willing E.M."/>
            <person name="Rawat V."/>
            <person name="Mandakova T."/>
            <person name="Maumus F."/>
            <person name="James G.V."/>
            <person name="Nordstroem K.J."/>
            <person name="Becker C."/>
            <person name="Warthmann N."/>
            <person name="Chica C."/>
            <person name="Szarzynska B."/>
            <person name="Zytnicki M."/>
            <person name="Albani M.C."/>
            <person name="Kiefer C."/>
            <person name="Bergonzi S."/>
            <person name="Castaings L."/>
            <person name="Mateos J.L."/>
            <person name="Berns M.C."/>
            <person name="Bujdoso N."/>
            <person name="Piofczyk T."/>
            <person name="de Lorenzo L."/>
            <person name="Barrero-Sicilia C."/>
            <person name="Mateos I."/>
            <person name="Piednoel M."/>
            <person name="Hagmann J."/>
            <person name="Chen-Min-Tao R."/>
            <person name="Iglesias-Fernandez R."/>
            <person name="Schuster S.C."/>
            <person name="Alonso-Blanco C."/>
            <person name="Roudier F."/>
            <person name="Carbonero P."/>
            <person name="Paz-Ares J."/>
            <person name="Davis S.J."/>
            <person name="Pecinka A."/>
            <person name="Quesneville H."/>
            <person name="Colot V."/>
            <person name="Lysak M.A."/>
            <person name="Weigel D."/>
            <person name="Coupland G."/>
            <person name="Schneeberger K."/>
        </authorList>
    </citation>
    <scope>NUCLEOTIDE SEQUENCE [LARGE SCALE GENOMIC DNA]</scope>
    <source>
        <strain evidence="7">cv. Pajares</strain>
    </source>
</reference>
<dbReference type="SUPFAM" id="SSF50978">
    <property type="entry name" value="WD40 repeat-like"/>
    <property type="match status" value="1"/>
</dbReference>
<proteinExistence type="predicted"/>
<evidence type="ECO:0000256" key="2">
    <source>
        <dbReference type="ARBA" id="ARBA00022737"/>
    </source>
</evidence>
<feature type="domain" description="F-box" evidence="5">
    <location>
        <begin position="9"/>
        <end position="50"/>
    </location>
</feature>
<dbReference type="SMART" id="SM00320">
    <property type="entry name" value="WD40"/>
    <property type="match status" value="5"/>
</dbReference>